<feature type="coiled-coil region" evidence="4">
    <location>
        <begin position="1101"/>
        <end position="1135"/>
    </location>
</feature>
<gene>
    <name evidence="6" type="ORF">TTHERM_00529740</name>
</gene>
<feature type="repeat" description="ANK" evidence="3">
    <location>
        <begin position="39"/>
        <end position="71"/>
    </location>
</feature>
<feature type="compositionally biased region" description="Polar residues" evidence="5">
    <location>
        <begin position="369"/>
        <end position="379"/>
    </location>
</feature>
<dbReference type="InterPro" id="IPR050776">
    <property type="entry name" value="Ank_Repeat/CDKN_Inhibitor"/>
</dbReference>
<keyword evidence="7" id="KW-1185">Reference proteome</keyword>
<feature type="compositionally biased region" description="Low complexity" evidence="5">
    <location>
        <begin position="333"/>
        <end position="347"/>
    </location>
</feature>
<dbReference type="InterPro" id="IPR002110">
    <property type="entry name" value="Ankyrin_rpt"/>
</dbReference>
<reference evidence="7" key="1">
    <citation type="journal article" date="2006" name="PLoS Biol.">
        <title>Macronuclear genome sequence of the ciliate Tetrahymena thermophila, a model eukaryote.</title>
        <authorList>
            <person name="Eisen J.A."/>
            <person name="Coyne R.S."/>
            <person name="Wu M."/>
            <person name="Wu D."/>
            <person name="Thiagarajan M."/>
            <person name="Wortman J.R."/>
            <person name="Badger J.H."/>
            <person name="Ren Q."/>
            <person name="Amedeo P."/>
            <person name="Jones K.M."/>
            <person name="Tallon L.J."/>
            <person name="Delcher A.L."/>
            <person name="Salzberg S.L."/>
            <person name="Silva J.C."/>
            <person name="Haas B.J."/>
            <person name="Majoros W.H."/>
            <person name="Farzad M."/>
            <person name="Carlton J.M."/>
            <person name="Smith R.K. Jr."/>
            <person name="Garg J."/>
            <person name="Pearlman R.E."/>
            <person name="Karrer K.M."/>
            <person name="Sun L."/>
            <person name="Manning G."/>
            <person name="Elde N.C."/>
            <person name="Turkewitz A.P."/>
            <person name="Asai D.J."/>
            <person name="Wilkes D.E."/>
            <person name="Wang Y."/>
            <person name="Cai H."/>
            <person name="Collins K."/>
            <person name="Stewart B.A."/>
            <person name="Lee S.R."/>
            <person name="Wilamowska K."/>
            <person name="Weinberg Z."/>
            <person name="Ruzzo W.L."/>
            <person name="Wloga D."/>
            <person name="Gaertig J."/>
            <person name="Frankel J."/>
            <person name="Tsao C.-C."/>
            <person name="Gorovsky M.A."/>
            <person name="Keeling P.J."/>
            <person name="Waller R.F."/>
            <person name="Patron N.J."/>
            <person name="Cherry J.M."/>
            <person name="Stover N.A."/>
            <person name="Krieger C.J."/>
            <person name="del Toro C."/>
            <person name="Ryder H.F."/>
            <person name="Williamson S.C."/>
            <person name="Barbeau R.A."/>
            <person name="Hamilton E.P."/>
            <person name="Orias E."/>
        </authorList>
    </citation>
    <scope>NUCLEOTIDE SEQUENCE [LARGE SCALE GENOMIC DNA]</scope>
    <source>
        <strain evidence="7">SB210</strain>
    </source>
</reference>
<feature type="compositionally biased region" description="Polar residues" evidence="5">
    <location>
        <begin position="1016"/>
        <end position="1026"/>
    </location>
</feature>
<accession>I7MGC3</accession>
<feature type="region of interest" description="Disordered" evidence="5">
    <location>
        <begin position="698"/>
        <end position="727"/>
    </location>
</feature>
<dbReference type="SMART" id="SM00248">
    <property type="entry name" value="ANK"/>
    <property type="match status" value="3"/>
</dbReference>
<dbReference type="Proteomes" id="UP000009168">
    <property type="component" value="Unassembled WGS sequence"/>
</dbReference>
<keyword evidence="2 3" id="KW-0040">ANK repeat</keyword>
<feature type="compositionally biased region" description="Basic and acidic residues" evidence="5">
    <location>
        <begin position="698"/>
        <end position="713"/>
    </location>
</feature>
<evidence type="ECO:0000313" key="6">
    <source>
        <dbReference type="EMBL" id="EAR85022.2"/>
    </source>
</evidence>
<dbReference type="STRING" id="312017.I7MGC3"/>
<feature type="compositionally biased region" description="Low complexity" evidence="5">
    <location>
        <begin position="385"/>
        <end position="398"/>
    </location>
</feature>
<keyword evidence="4" id="KW-0175">Coiled coil</keyword>
<dbReference type="PANTHER" id="PTHR24201">
    <property type="entry name" value="ANK_REP_REGION DOMAIN-CONTAINING PROTEIN"/>
    <property type="match status" value="1"/>
</dbReference>
<dbReference type="InParanoid" id="I7MGC3"/>
<organism evidence="6 7">
    <name type="scientific">Tetrahymena thermophila (strain SB210)</name>
    <dbReference type="NCBI Taxonomy" id="312017"/>
    <lineage>
        <taxon>Eukaryota</taxon>
        <taxon>Sar</taxon>
        <taxon>Alveolata</taxon>
        <taxon>Ciliophora</taxon>
        <taxon>Intramacronucleata</taxon>
        <taxon>Oligohymenophorea</taxon>
        <taxon>Hymenostomatida</taxon>
        <taxon>Tetrahymenina</taxon>
        <taxon>Tetrahymenidae</taxon>
        <taxon>Tetrahymena</taxon>
    </lineage>
</organism>
<dbReference type="Gene3D" id="1.25.40.20">
    <property type="entry name" value="Ankyrin repeat-containing domain"/>
    <property type="match status" value="1"/>
</dbReference>
<feature type="region of interest" description="Disordered" evidence="5">
    <location>
        <begin position="411"/>
        <end position="450"/>
    </location>
</feature>
<dbReference type="RefSeq" id="XP_001032685.2">
    <property type="nucleotide sequence ID" value="XM_001032685.2"/>
</dbReference>
<dbReference type="eggNOG" id="KOG4177">
    <property type="taxonomic scope" value="Eukaryota"/>
</dbReference>
<dbReference type="PANTHER" id="PTHR24201:SF14">
    <property type="entry name" value="CYCLIN-DEPENDENT KINASE 4 INHIBITOR C-LIKE"/>
    <property type="match status" value="1"/>
</dbReference>
<dbReference type="GeneID" id="7837835"/>
<feature type="region of interest" description="Disordered" evidence="5">
    <location>
        <begin position="323"/>
        <end position="398"/>
    </location>
</feature>
<evidence type="ECO:0000256" key="3">
    <source>
        <dbReference type="PROSITE-ProRule" id="PRU00023"/>
    </source>
</evidence>
<protein>
    <submittedName>
        <fullName evidence="6">Ankyrin domain protein</fullName>
    </submittedName>
</protein>
<dbReference type="KEGG" id="tet:TTHERM_00529740"/>
<feature type="compositionally biased region" description="Polar residues" evidence="5">
    <location>
        <begin position="439"/>
        <end position="450"/>
    </location>
</feature>
<dbReference type="AlphaFoldDB" id="I7MGC3"/>
<feature type="region of interest" description="Disordered" evidence="5">
    <location>
        <begin position="1004"/>
        <end position="1041"/>
    </location>
</feature>
<name>I7MGC3_TETTS</name>
<dbReference type="Pfam" id="PF12796">
    <property type="entry name" value="Ank_2"/>
    <property type="match status" value="1"/>
</dbReference>
<dbReference type="InterPro" id="IPR036770">
    <property type="entry name" value="Ankyrin_rpt-contain_sf"/>
</dbReference>
<feature type="compositionally biased region" description="Low complexity" evidence="5">
    <location>
        <begin position="416"/>
        <end position="432"/>
    </location>
</feature>
<dbReference type="GO" id="GO:0005634">
    <property type="term" value="C:nucleus"/>
    <property type="evidence" value="ECO:0007669"/>
    <property type="project" value="TreeGrafter"/>
</dbReference>
<dbReference type="SUPFAM" id="SSF48403">
    <property type="entry name" value="Ankyrin repeat"/>
    <property type="match status" value="1"/>
</dbReference>
<evidence type="ECO:0000256" key="4">
    <source>
        <dbReference type="SAM" id="Coils"/>
    </source>
</evidence>
<evidence type="ECO:0000256" key="5">
    <source>
        <dbReference type="SAM" id="MobiDB-lite"/>
    </source>
</evidence>
<dbReference type="PROSITE" id="PS50088">
    <property type="entry name" value="ANK_REPEAT"/>
    <property type="match status" value="2"/>
</dbReference>
<proteinExistence type="predicted"/>
<feature type="compositionally biased region" description="Low complexity" evidence="5">
    <location>
        <begin position="354"/>
        <end position="368"/>
    </location>
</feature>
<dbReference type="Pfam" id="PF00023">
    <property type="entry name" value="Ank"/>
    <property type="match status" value="1"/>
</dbReference>
<keyword evidence="1" id="KW-0677">Repeat</keyword>
<evidence type="ECO:0000256" key="1">
    <source>
        <dbReference type="ARBA" id="ARBA00022737"/>
    </source>
</evidence>
<dbReference type="OrthoDB" id="410095at2759"/>
<dbReference type="EMBL" id="GG662522">
    <property type="protein sequence ID" value="EAR85022.2"/>
    <property type="molecule type" value="Genomic_DNA"/>
</dbReference>
<evidence type="ECO:0000313" key="7">
    <source>
        <dbReference type="Proteomes" id="UP000009168"/>
    </source>
</evidence>
<sequence>MDQVSGTNLLMLKIEKGDLNEIIQCIQKYPKYINLKNKSGNSAITTAIRLNDLSILKILLDNKADVNIQTKSSQTPLYLATFNNQIEVVSILLQYNANVNISDQRGWSPLMIAANKGFIDIIYLLLNSLKCDLFQKNQRGETVFELAKNKEVLNIIVDNCGFKVSEIEDQLGNSIMCGIRTKLNCNNNSLQNAQKTLFDAGSFYQKEVKRVQSTFKSICEKNHSQLNKLRNDLASIQGEVIQKKSYQKGKLLQENKEILNQQDNNYSSKYQNQSVNSYQSNQANNNIPYVTQFNYDSQNYYSQNSNQAKIEIQNESLIFSKANSNNITPSKGKQLSINSNSKSQIKKYSGGEDQSTQIISSNSQNRNNLPPSSQTQKNAVSHYGSNQSNNFNINSSQKKSSNKISSFIVTDDIPDSSSTKSNKKNFGNSNGGRLEQSMDEYSQSNNDQQITETSKFKELEEDFLKKSSSELIEQFIRQLMSQIKFLIPNIPTESYTKYESSITYFIEQLINNPNLSHIEKILVLMQFQSQILIEIMQNQQKNHQQKTIPQTTNSSFQNINQISNTQSSDEQKYLTTSGDATEDNIKKVDFNINLKQIPQISTVQQKKQQVLLDMINQESSPSLNENSNNYQINVKQPQQQQAIKEKYYQMAKNKHFQMDGIIEQPTLEMIETPSQNQSQSKKMQFPNKDSYQQYIHENEVSKRTEDSASKNEEPSIPTISPPRNISEDEDILSTLKDSSKSDFCQSQTKQSNQNFKLNFSDKQNRKQLIQQDKNSAMFQILGNQKSEQNQYLLQQDNHDYQISEKFSITDNFLNFNDNAISSADIFHHAEYNTIESFNTNPNLLTSDQNKETKSFIDDTRHGFVVEYKISNEKQNQFDEDDMILDQNLQRDEYDEIADQLSQTNLNKNLFDQVHVFNGNKCQVVQSGQTSKAQSEIDYEISPTNSSRVNQGVQQIFSQRNNQKNENQNQEGYLYNIQQFDYNQYDYTSDEDSNEHQNIQYISQAQNSERQSKNKLHTSNDTILNQGKKQEQASKKTHSDNQNQFENDQINEQTDNQTLNSNFCGEDLKQNDQNNIASHSKQQGILFFSSINYKLLFFNFLVNMHQRNIQKLQKMNEALNEKLNQIQQNRVNLQLKMKNKI</sequence>
<evidence type="ECO:0000256" key="2">
    <source>
        <dbReference type="ARBA" id="ARBA00023043"/>
    </source>
</evidence>
<feature type="repeat" description="ANK" evidence="3">
    <location>
        <begin position="72"/>
        <end position="104"/>
    </location>
</feature>
<dbReference type="PROSITE" id="PS50297">
    <property type="entry name" value="ANK_REP_REGION"/>
    <property type="match status" value="2"/>
</dbReference>
<feature type="compositionally biased region" description="Basic and acidic residues" evidence="5">
    <location>
        <begin position="1027"/>
        <end position="1038"/>
    </location>
</feature>